<feature type="transmembrane region" description="Helical" evidence="1">
    <location>
        <begin position="47"/>
        <end position="65"/>
    </location>
</feature>
<gene>
    <name evidence="2" type="ORF">S23_45020</name>
</gene>
<dbReference type="Proteomes" id="UP000007886">
    <property type="component" value="Chromosome"/>
</dbReference>
<dbReference type="KEGG" id="brs:S23_45020"/>
<organism evidence="2 3">
    <name type="scientific">Bradyrhizobium cosmicum</name>
    <dbReference type="NCBI Taxonomy" id="1404864"/>
    <lineage>
        <taxon>Bacteria</taxon>
        <taxon>Pseudomonadati</taxon>
        <taxon>Pseudomonadota</taxon>
        <taxon>Alphaproteobacteria</taxon>
        <taxon>Hyphomicrobiales</taxon>
        <taxon>Nitrobacteraceae</taxon>
        <taxon>Bradyrhizobium</taxon>
    </lineage>
</organism>
<evidence type="ECO:0000313" key="3">
    <source>
        <dbReference type="Proteomes" id="UP000007886"/>
    </source>
</evidence>
<keyword evidence="1" id="KW-0812">Transmembrane</keyword>
<evidence type="ECO:0000256" key="1">
    <source>
        <dbReference type="SAM" id="Phobius"/>
    </source>
</evidence>
<dbReference type="RefSeq" id="WP_015686975.1">
    <property type="nucleotide sequence ID" value="NC_017082.1"/>
</dbReference>
<evidence type="ECO:0000313" key="2">
    <source>
        <dbReference type="EMBL" id="BAL77696.1"/>
    </source>
</evidence>
<dbReference type="EMBL" id="AP012279">
    <property type="protein sequence ID" value="BAL77696.1"/>
    <property type="molecule type" value="Genomic_DNA"/>
</dbReference>
<keyword evidence="1" id="KW-0472">Membrane</keyword>
<feature type="transmembrane region" description="Helical" evidence="1">
    <location>
        <begin position="15"/>
        <end position="35"/>
    </location>
</feature>
<protein>
    <submittedName>
        <fullName evidence="2">Uncharacterized protein</fullName>
    </submittedName>
</protein>
<accession>A0AAI8QDQ4</accession>
<name>A0AAI8QDQ4_9BRAD</name>
<dbReference type="AlphaFoldDB" id="A0AAI8QDQ4"/>
<feature type="transmembrane region" description="Helical" evidence="1">
    <location>
        <begin position="71"/>
        <end position="97"/>
    </location>
</feature>
<keyword evidence="1" id="KW-1133">Transmembrane helix</keyword>
<sequence>MSTDLTSLFHVPTLILVWIATLVIAGGPLLWRFLNYRPVRRCEILQGVANLVTTGSWLTLGIAAINAHERGLISVLTSIVAMAFLLAGAGGSSLLIARLCPAEQS</sequence>
<proteinExistence type="predicted"/>
<reference evidence="2 3" key="1">
    <citation type="journal article" date="2012" name="Microbes Environ.">
        <title>Complete genome sequence of Bradyrhizobium sp. S23321: insights into symbiosis evolution in soil oligotrophs.</title>
        <authorList>
            <person name="Okubo T."/>
            <person name="Tsukui T."/>
            <person name="Maita H."/>
            <person name="Okamoto S."/>
            <person name="Oshima K."/>
            <person name="Fujisawa T."/>
            <person name="Saito A."/>
            <person name="Futamata H."/>
            <person name="Hattori R."/>
            <person name="Shimomura Y."/>
            <person name="Haruta S."/>
            <person name="Morimoto S."/>
            <person name="Wang Y."/>
            <person name="Sakai Y."/>
            <person name="Hattori M."/>
            <person name="Aizawa S."/>
            <person name="Nagashima K.V.P."/>
            <person name="Masuda S."/>
            <person name="Hattori T."/>
            <person name="Yamashita A."/>
            <person name="Bao Z."/>
            <person name="Hayatsu M."/>
            <person name="Kajiya-Kanegae H."/>
            <person name="Yoshinaga I."/>
            <person name="Sakamoto K."/>
            <person name="Toyota K."/>
            <person name="Nakao M."/>
            <person name="Kohara M."/>
            <person name="Anda M."/>
            <person name="Niwa R."/>
            <person name="Jung-Hwan P."/>
            <person name="Sameshima-Saito R."/>
            <person name="Tokuda S."/>
            <person name="Yamamoto S."/>
            <person name="Yamamoto S."/>
            <person name="Yokoyama T."/>
            <person name="Akutsu T."/>
            <person name="Nakamura Y."/>
            <person name="Nakahira-Yanaka Y."/>
            <person name="Takada Hoshino Y."/>
            <person name="Hirakawa H."/>
            <person name="Mitsui H."/>
            <person name="Terasawa K."/>
            <person name="Itakura M."/>
            <person name="Sato S."/>
            <person name="Ikeda-Ohtsubo W."/>
            <person name="Sakakura N."/>
            <person name="Kaminuma E."/>
            <person name="Minamisawa K."/>
        </authorList>
    </citation>
    <scope>NUCLEOTIDE SEQUENCE [LARGE SCALE GENOMIC DNA]</scope>
    <source>
        <strain evidence="2 3">S23321</strain>
    </source>
</reference>
<keyword evidence="3" id="KW-1185">Reference proteome</keyword>